<name>A0A0B4DAJ3_9FLAO</name>
<feature type="signal peptide" evidence="1">
    <location>
        <begin position="1"/>
        <end position="19"/>
    </location>
</feature>
<proteinExistence type="predicted"/>
<evidence type="ECO:0000313" key="3">
    <source>
        <dbReference type="Proteomes" id="UP000031167"/>
    </source>
</evidence>
<dbReference type="RefSeq" id="WP_039372769.1">
    <property type="nucleotide sequence ID" value="NZ_JWTA01000020.1"/>
</dbReference>
<protein>
    <recommendedName>
        <fullName evidence="4">Lipoprotein</fullName>
    </recommendedName>
</protein>
<gene>
    <name evidence="2" type="ORF">RM51_17775</name>
</gene>
<keyword evidence="1" id="KW-0732">Signal</keyword>
<dbReference type="PROSITE" id="PS51257">
    <property type="entry name" value="PROKAR_LIPOPROTEIN"/>
    <property type="match status" value="1"/>
</dbReference>
<keyword evidence="3" id="KW-1185">Reference proteome</keyword>
<evidence type="ECO:0000313" key="2">
    <source>
        <dbReference type="EMBL" id="KIC61330.1"/>
    </source>
</evidence>
<evidence type="ECO:0000256" key="1">
    <source>
        <dbReference type="SAM" id="SignalP"/>
    </source>
</evidence>
<dbReference type="EMBL" id="JWTA01000020">
    <property type="protein sequence ID" value="KIC61330.1"/>
    <property type="molecule type" value="Genomic_DNA"/>
</dbReference>
<accession>A0A0B4DAJ3</accession>
<reference evidence="2 3" key="1">
    <citation type="submission" date="2014-12" db="EMBL/GenBank/DDBJ databases">
        <title>Genome sequencing of Chryseobacterium taiwanense TPW19.</title>
        <authorList>
            <person name="Tan P.W."/>
            <person name="Chan K.-G."/>
        </authorList>
    </citation>
    <scope>NUCLEOTIDE SEQUENCE [LARGE SCALE GENOMIC DNA]</scope>
    <source>
        <strain evidence="2 3">TPW19</strain>
    </source>
</reference>
<dbReference type="AlphaFoldDB" id="A0A0B4DAJ3"/>
<feature type="chain" id="PRO_5002086552" description="Lipoprotein" evidence="1">
    <location>
        <begin position="20"/>
        <end position="120"/>
    </location>
</feature>
<dbReference type="Proteomes" id="UP000031167">
    <property type="component" value="Unassembled WGS sequence"/>
</dbReference>
<dbReference type="OrthoDB" id="1262346at2"/>
<dbReference type="STRING" id="363331.RM51_17775"/>
<comment type="caution">
    <text evidence="2">The sequence shown here is derived from an EMBL/GenBank/DDBJ whole genome shotgun (WGS) entry which is preliminary data.</text>
</comment>
<evidence type="ECO:0008006" key="4">
    <source>
        <dbReference type="Google" id="ProtNLM"/>
    </source>
</evidence>
<sequence length="120" mass="13261">MKTNLILLFLILFSLGSCISDEESARQVNSGFQGNWSGNFTGDDNGSVTFVVQKEGTIVGEINLTPSNTKESINGYVNFDGKFDMNTKSNYKFSGYLKESKSSGVWTKNNLTGNFSFQKQ</sequence>
<organism evidence="2 3">
    <name type="scientific">Chryseobacterium taiwanense</name>
    <dbReference type="NCBI Taxonomy" id="363331"/>
    <lineage>
        <taxon>Bacteria</taxon>
        <taxon>Pseudomonadati</taxon>
        <taxon>Bacteroidota</taxon>
        <taxon>Flavobacteriia</taxon>
        <taxon>Flavobacteriales</taxon>
        <taxon>Weeksellaceae</taxon>
        <taxon>Chryseobacterium group</taxon>
        <taxon>Chryseobacterium</taxon>
    </lineage>
</organism>